<evidence type="ECO:0000259" key="14">
    <source>
        <dbReference type="PROSITE" id="PS50835"/>
    </source>
</evidence>
<comment type="caution">
    <text evidence="16">The sequence shown here is derived from an EMBL/GenBank/DDBJ whole genome shotgun (WGS) entry which is preliminary data.</text>
</comment>
<keyword evidence="8 11" id="KW-1015">Disulfide bond</keyword>
<feature type="disulfide bond" evidence="11">
    <location>
        <begin position="2322"/>
        <end position="2332"/>
    </location>
</feature>
<feature type="domain" description="Ig-like" evidence="14">
    <location>
        <begin position="1214"/>
        <end position="1300"/>
    </location>
</feature>
<dbReference type="Proteomes" id="UP001286313">
    <property type="component" value="Unassembled WGS sequence"/>
</dbReference>
<dbReference type="Pfam" id="PF07679">
    <property type="entry name" value="I-set"/>
    <property type="match status" value="8"/>
</dbReference>
<feature type="domain" description="EGF-like" evidence="13">
    <location>
        <begin position="1968"/>
        <end position="2008"/>
    </location>
</feature>
<dbReference type="Gene3D" id="2.40.155.10">
    <property type="entry name" value="Green fluorescent protein"/>
    <property type="match status" value="1"/>
</dbReference>
<keyword evidence="9" id="KW-0325">Glycoprotein</keyword>
<dbReference type="InterPro" id="IPR009017">
    <property type="entry name" value="GFP"/>
</dbReference>
<dbReference type="EMBL" id="JAWQEG010001806">
    <property type="protein sequence ID" value="KAK3876552.1"/>
    <property type="molecule type" value="Genomic_DNA"/>
</dbReference>
<evidence type="ECO:0000256" key="6">
    <source>
        <dbReference type="ARBA" id="ARBA00022737"/>
    </source>
</evidence>
<accession>A0AAE1FLP3</accession>
<feature type="domain" description="Ig-like" evidence="14">
    <location>
        <begin position="294"/>
        <end position="479"/>
    </location>
</feature>
<dbReference type="Pfam" id="PF12662">
    <property type="entry name" value="cEGF"/>
    <property type="match status" value="1"/>
</dbReference>
<dbReference type="InterPro" id="IPR036179">
    <property type="entry name" value="Ig-like_dom_sf"/>
</dbReference>
<dbReference type="SMART" id="SM00209">
    <property type="entry name" value="TSP1"/>
    <property type="match status" value="6"/>
</dbReference>
<protein>
    <recommendedName>
        <fullName evidence="18">Hemicentin-1</fullName>
    </recommendedName>
</protein>
<feature type="domain" description="Ig-like" evidence="14">
    <location>
        <begin position="1035"/>
        <end position="1121"/>
    </location>
</feature>
<evidence type="ECO:0000256" key="3">
    <source>
        <dbReference type="ARBA" id="ARBA00022530"/>
    </source>
</evidence>
<evidence type="ECO:0000256" key="10">
    <source>
        <dbReference type="ARBA" id="ARBA00023319"/>
    </source>
</evidence>
<feature type="domain" description="Ig-like" evidence="14">
    <location>
        <begin position="577"/>
        <end position="665"/>
    </location>
</feature>
<dbReference type="GO" id="GO:0005509">
    <property type="term" value="F:calcium ion binding"/>
    <property type="evidence" value="ECO:0007669"/>
    <property type="project" value="InterPro"/>
</dbReference>
<dbReference type="InterPro" id="IPR009030">
    <property type="entry name" value="Growth_fac_rcpt_cys_sf"/>
</dbReference>
<dbReference type="InterPro" id="IPR007110">
    <property type="entry name" value="Ig-like_dom"/>
</dbReference>
<evidence type="ECO:0000259" key="15">
    <source>
        <dbReference type="PROSITE" id="PS50993"/>
    </source>
</evidence>
<keyword evidence="3" id="KW-0272">Extracellular matrix</keyword>
<dbReference type="FunFam" id="2.60.40.10:FF:000032">
    <property type="entry name" value="palladin isoform X1"/>
    <property type="match status" value="5"/>
</dbReference>
<dbReference type="FunFam" id="2.10.25.10:FF:000014">
    <property type="entry name" value="Latent-transforming growth factor beta-binding protein 3"/>
    <property type="match status" value="1"/>
</dbReference>
<dbReference type="FunFam" id="2.10.25.10:FF:000017">
    <property type="entry name" value="latent-transforming growth factor beta-binding protein 4 isoform X1"/>
    <property type="match status" value="1"/>
</dbReference>
<organism evidence="16 17">
    <name type="scientific">Petrolisthes cinctipes</name>
    <name type="common">Flat porcelain crab</name>
    <dbReference type="NCBI Taxonomy" id="88211"/>
    <lineage>
        <taxon>Eukaryota</taxon>
        <taxon>Metazoa</taxon>
        <taxon>Ecdysozoa</taxon>
        <taxon>Arthropoda</taxon>
        <taxon>Crustacea</taxon>
        <taxon>Multicrustacea</taxon>
        <taxon>Malacostraca</taxon>
        <taxon>Eumalacostraca</taxon>
        <taxon>Eucarida</taxon>
        <taxon>Decapoda</taxon>
        <taxon>Pleocyemata</taxon>
        <taxon>Anomura</taxon>
        <taxon>Galatheoidea</taxon>
        <taxon>Porcellanidae</taxon>
        <taxon>Petrolisthes</taxon>
    </lineage>
</organism>
<dbReference type="PROSITE" id="PS50092">
    <property type="entry name" value="TSP1"/>
    <property type="match status" value="6"/>
</dbReference>
<evidence type="ECO:0000256" key="7">
    <source>
        <dbReference type="ARBA" id="ARBA00022837"/>
    </source>
</evidence>
<evidence type="ECO:0000313" key="17">
    <source>
        <dbReference type="Proteomes" id="UP001286313"/>
    </source>
</evidence>
<dbReference type="Pfam" id="PF00090">
    <property type="entry name" value="TSP_1"/>
    <property type="match status" value="6"/>
</dbReference>
<keyword evidence="2" id="KW-0964">Secreted</keyword>
<dbReference type="SUPFAM" id="SSF48726">
    <property type="entry name" value="Immunoglobulin"/>
    <property type="match status" value="14"/>
</dbReference>
<keyword evidence="4 11" id="KW-0245">EGF-like domain</keyword>
<dbReference type="PROSITE" id="PS00010">
    <property type="entry name" value="ASX_HYDROXYL"/>
    <property type="match status" value="6"/>
</dbReference>
<dbReference type="PANTHER" id="PTHR10075">
    <property type="entry name" value="BASIGIN RELATED"/>
    <property type="match status" value="1"/>
</dbReference>
<feature type="domain" description="Ig-like" evidence="14">
    <location>
        <begin position="760"/>
        <end position="847"/>
    </location>
</feature>
<dbReference type="PROSITE" id="PS01186">
    <property type="entry name" value="EGF_2"/>
    <property type="match status" value="4"/>
</dbReference>
<dbReference type="SMART" id="SM00181">
    <property type="entry name" value="EGF"/>
    <property type="match status" value="10"/>
</dbReference>
<evidence type="ECO:0000256" key="2">
    <source>
        <dbReference type="ARBA" id="ARBA00022525"/>
    </source>
</evidence>
<dbReference type="InterPro" id="IPR036383">
    <property type="entry name" value="TSP1_rpt_sf"/>
</dbReference>
<keyword evidence="10" id="KW-0393">Immunoglobulin domain</keyword>
<feature type="domain" description="EGF-like" evidence="13">
    <location>
        <begin position="2318"/>
        <end position="2357"/>
    </location>
</feature>
<dbReference type="SUPFAM" id="SSF57184">
    <property type="entry name" value="Growth factor receptor domain"/>
    <property type="match status" value="3"/>
</dbReference>
<dbReference type="PROSITE" id="PS50835">
    <property type="entry name" value="IG_LIKE"/>
    <property type="match status" value="14"/>
</dbReference>
<dbReference type="SMART" id="SM00409">
    <property type="entry name" value="IG"/>
    <property type="match status" value="14"/>
</dbReference>
<dbReference type="SMART" id="SM00179">
    <property type="entry name" value="EGF_CA"/>
    <property type="match status" value="9"/>
</dbReference>
<comment type="subcellular location">
    <subcellularLocation>
        <location evidence="1">Secreted</location>
        <location evidence="1">Extracellular space</location>
        <location evidence="1">Extracellular matrix</location>
    </subcellularLocation>
</comment>
<dbReference type="InterPro" id="IPR000884">
    <property type="entry name" value="TSP1_rpt"/>
</dbReference>
<evidence type="ECO:0000256" key="12">
    <source>
        <dbReference type="SAM" id="MobiDB-lite"/>
    </source>
</evidence>
<evidence type="ECO:0008006" key="18">
    <source>
        <dbReference type="Google" id="ProtNLM"/>
    </source>
</evidence>
<feature type="domain" description="Ig-like" evidence="14">
    <location>
        <begin position="852"/>
        <end position="937"/>
    </location>
</feature>
<dbReference type="InterPro" id="IPR003599">
    <property type="entry name" value="Ig_sub"/>
</dbReference>
<feature type="domain" description="Ig-like" evidence="14">
    <location>
        <begin position="1126"/>
        <end position="1210"/>
    </location>
</feature>
<feature type="domain" description="EGF-like" evidence="13">
    <location>
        <begin position="2053"/>
        <end position="2092"/>
    </location>
</feature>
<dbReference type="PANTHER" id="PTHR10075:SF100">
    <property type="entry name" value="FASCICLIN-2"/>
    <property type="match status" value="1"/>
</dbReference>
<feature type="domain" description="Ig-like" evidence="14">
    <location>
        <begin position="179"/>
        <end position="285"/>
    </location>
</feature>
<dbReference type="Pfam" id="PF13927">
    <property type="entry name" value="Ig_3"/>
    <property type="match status" value="5"/>
</dbReference>
<dbReference type="Pfam" id="PF07474">
    <property type="entry name" value="G2F"/>
    <property type="match status" value="1"/>
</dbReference>
<keyword evidence="7" id="KW-0106">Calcium</keyword>
<dbReference type="SUPFAM" id="SSF57196">
    <property type="entry name" value="EGF/Laminin"/>
    <property type="match status" value="2"/>
</dbReference>
<evidence type="ECO:0000259" key="13">
    <source>
        <dbReference type="PROSITE" id="PS50026"/>
    </source>
</evidence>
<keyword evidence="5" id="KW-0732">Signal</keyword>
<dbReference type="FunFam" id="2.10.25.10:FF:000240">
    <property type="entry name" value="Vitamin K-dependent protein S"/>
    <property type="match status" value="1"/>
</dbReference>
<feature type="domain" description="Ig-like" evidence="14">
    <location>
        <begin position="668"/>
        <end position="755"/>
    </location>
</feature>
<dbReference type="InterPro" id="IPR013098">
    <property type="entry name" value="Ig_I-set"/>
</dbReference>
<feature type="domain" description="Ig-like" evidence="14">
    <location>
        <begin position="1"/>
        <end position="72"/>
    </location>
</feature>
<evidence type="ECO:0000313" key="16">
    <source>
        <dbReference type="EMBL" id="KAK3876552.1"/>
    </source>
</evidence>
<evidence type="ECO:0000256" key="1">
    <source>
        <dbReference type="ARBA" id="ARBA00004498"/>
    </source>
</evidence>
<keyword evidence="6" id="KW-0677">Repeat</keyword>
<gene>
    <name evidence="16" type="ORF">Pcinc_018679</name>
</gene>
<feature type="region of interest" description="Disordered" evidence="12">
    <location>
        <begin position="1417"/>
        <end position="1440"/>
    </location>
</feature>
<reference evidence="16" key="1">
    <citation type="submission" date="2023-10" db="EMBL/GenBank/DDBJ databases">
        <title>Genome assemblies of two species of porcelain crab, Petrolisthes cinctipes and Petrolisthes manimaculis (Anomura: Porcellanidae).</title>
        <authorList>
            <person name="Angst P."/>
        </authorList>
    </citation>
    <scope>NUCLEOTIDE SEQUENCE</scope>
    <source>
        <strain evidence="16">PB745_01</strain>
        <tissue evidence="16">Gill</tissue>
    </source>
</reference>
<comment type="caution">
    <text evidence="11">Lacks conserved residue(s) required for the propagation of feature annotation.</text>
</comment>
<dbReference type="SUPFAM" id="SSF82895">
    <property type="entry name" value="TSP-1 type 1 repeat"/>
    <property type="match status" value="6"/>
</dbReference>
<dbReference type="InterPro" id="IPR013783">
    <property type="entry name" value="Ig-like_fold"/>
</dbReference>
<feature type="domain" description="Ig-like" evidence="14">
    <location>
        <begin position="76"/>
        <end position="171"/>
    </location>
</feature>
<dbReference type="FunFam" id="2.10.25.10:FF:000210">
    <property type="entry name" value="Hemicentin 1"/>
    <property type="match status" value="1"/>
</dbReference>
<feature type="domain" description="Ig-like" evidence="14">
    <location>
        <begin position="484"/>
        <end position="573"/>
    </location>
</feature>
<feature type="domain" description="Nidogen G2 beta-barrel" evidence="15">
    <location>
        <begin position="1734"/>
        <end position="1954"/>
    </location>
</feature>
<dbReference type="PROSITE" id="PS01187">
    <property type="entry name" value="EGF_CA"/>
    <property type="match status" value="3"/>
</dbReference>
<sequence>MGFDYVHQSIAAASVLWTRAGSVVGVSGRGNVDVGGDGRTLRVVRAGTHNAGDYTCTATNQAGLIDIPVTLNVLVPPVIARKKGGVMGGVGVGEEVVRVREGGHAALECHLMKGSPTPSRHWDAPHHPHHPPHHTVVGGGERLVIAGAGVGDSGAYSCRANNSAGEDVKVVWVEVMAPPRINTTALPGNPTVLNPGGAEFGGRGDSQVSTTVTTTPGTTVILPCPVTGSPPPRRLWYRGTEALVSTARQVVGAGGRDLTLVGISGRDAGAYVCLAVNPAGEAQLTTALIIIGRPEIEGDSEEEVTVVEGGRAELECRVKRPPSTLGTRTSTVSPHRYNITWTKSGQELLRRPQSVPILSKQTLQGSLWEEEDFPTLSDSPTVHDVTHSENRTSLENRYENINSFDNYNNVYDYTYEYPVSALTPPDREGEQRRNNTGWYSISRDRTRMTLPRVTRTEEGLYSCEVTNQAGSTRRIFRVDALVSPVIEEVETARRRLAAAVGDPVVLECDARGDPLPQVIWYHGSNQVDSSARLQLIERNQVLLITSVEEGDGGNYTCLATNLVGVTEQNFQLEVMVPPETLGLREVLISEGSGQQVELECQARGHPKPDITWTYRGELLSESDNIIIDNNLLTIQQAGVEVAGEYQCEAVNSVGSAVKRFHVEVTEAPVIAGDREEVVTVVEGENVTLYCLATGHPDPLVSWLKDGVGVRLSEGVDVSWGGQTLMLIGARKEDTARYTCLATNIAGNHTKHYDLQVLQSPQLVEGVDEMVAVAGEVVTLRCSFTGYPQPQISWYFEGSPVGLGEGEDRTMLPSSALQLSPTRPAHSGNYTCQADNEAGQNSHNIALTVMTPPTVKVGSARVVVVSGDEVTLRCRGIGTPAPTLRWLKGHQVITEGPEFEVLPDGSLHLPVATIALADTYVCSGRSVVGADHDHTELVVHELPSVQPVSAEVLAVVGQEVKLTCEVTGHPSPTLTWARPDQGLKPVTPLDPRIQVLDEDLVLSGVKETDGGSYQCTAHNSAGHTSAHLHLTVHSPPTLAEELLETVVVRRGEELLLTCTPSGFPLPRVTWLRDGEVLGDSPGRSLTPAGSLIIPVTKAADSGVYTCHVTNPAGRLYREVEVVVQVPPRLTLLPRTAEVTQGERFVLECEAVGVPVPSISWLLNGVEVEGVGATPGGRGVLVVERAAKRDEGTYTCLAENEAGHRKGVAAIRVKVPPVIKTRPGETTVLELTAVTLTCLAEGDPAPATTWTKGGHFIHSSDRVQLMDNGSLVINASQASDAGEYKCVVSNDAGAAEATAQLVVHTPPVITHPPVTTVVEVGRSVMFDCVAEGSPTPNIQWNVSPGELHARYLKLTNGSLQLIAAQVVDEGQVICQAYNELGEDLAKANLDIRVSGGWGLWGPWSPCSVSCGTGQQQRRRQCDSPAPRHGGSSCPGDVSQPRPCRPDPCPVDGKWSPWQSWNECSTTCGTGVRVRVRVCAAPAPVYGGKDCDGHGIVEEECHPRDCPVSGGWGEWGEWSECSRSCGEGLRQRSRLCDSPAPAGGGQECDGDPLQLNPCSNPPCLIDGKWSAWEGWSVCSVSCGGGVRQRRRVCDNPIPSNGGRYCPGSDSLEDYCNLDMCPINGGWSLWSEWGGCTASCGGGQRRRFRTCDSPAPSPDGRACPGPDTNTQACNNHTCPVAGLWGSWSEWSSCSMTCGIGFRVRTRRCDSPAPRSGGDPCLGDHSQTATCEGIGCEELPEVARGTLMGELNGEDLGIVSLAANLSTRSHQRTLTSAFNPIIPKHGTWLVPLLPVLSPGQWTAAYERDGAANGHTLTRGFFRREAHVAFATGETVDVTQVVRGVDSTGALLVDIVVTGDVPYLPPASAITLQPYTEDYVQTGGGSLFASSTRTFGLGHHLLPYAWNHTISYDPELGNMPHLVETLHATNLDSTYSTTRRELQYSAWTNMAPAQYSNICPSGFTLDPTGPYCQDNNECLDLTSRCSHGCINTQGGYSCTCTPGYMLGSDGYTCQDVDECSMIGVCGPREQCQNTPGSYSCSYTCGPGLRTTPSGTSCEDINECEEVPDVCDQTCLNLIGGYRCDCRRGFRLIGQSRCVDIDECSQLVSPCSHSCHNTIGSFRCQCPDGYSLLPNGRCKDVNECALYLHDCVEGQNCENTPGSYSCTTHCPPGLKHATNVSCTDIDECAEEVSMCHYTQLCTNTWGSYRCSCSRGFTSPGPGHPCLDINECLASPPPCQHRCHNLRGSYECICPPGQQRLPDGKSCVGLQYVEDPQARLPPNSRRPRPALPGLPTSEFQERLLRKFYVESSCPAGFEYIDGECQDLDECRLPERCQHHCHNTYGSYMCLCPPGYRVNPNLRTCDDVDECSEQHVKCGVDELCFNLRGSYKCVSAPCPAHYQRDSTTGSCILDCRRGGIGCPPGVHYAHILAFKTASLPAGIQANQDLVRLMAYDQSGHLVPHTLFTIIENQTGIQFRIRLENGKGIMRTLQPLTAGQEYRMVVEAVSYDEQEHTISKNLGIFIYFIIGVDHCSSFGWLGDDPNQHQEAYLSWPEIGACVVVTTTPRVDTPVKGNINLHPTSPHSQLLSGHPFLISDCGNRTLPP</sequence>
<keyword evidence="17" id="KW-1185">Reference proteome</keyword>
<dbReference type="InterPro" id="IPR000742">
    <property type="entry name" value="EGF"/>
</dbReference>
<feature type="domain" description="EGF-like" evidence="13">
    <location>
        <begin position="2220"/>
        <end position="2260"/>
    </location>
</feature>
<dbReference type="FunFam" id="2.10.25.10:FF:000005">
    <property type="entry name" value="Fibrillin 2"/>
    <property type="match status" value="1"/>
</dbReference>
<feature type="domain" description="Ig-like" evidence="14">
    <location>
        <begin position="1304"/>
        <end position="1392"/>
    </location>
</feature>
<dbReference type="InterPro" id="IPR003598">
    <property type="entry name" value="Ig_sub2"/>
</dbReference>
<dbReference type="InterPro" id="IPR001881">
    <property type="entry name" value="EGF-like_Ca-bd_dom"/>
</dbReference>
<evidence type="ECO:0000256" key="5">
    <source>
        <dbReference type="ARBA" id="ARBA00022729"/>
    </source>
</evidence>
<dbReference type="InterPro" id="IPR018097">
    <property type="entry name" value="EGF_Ca-bd_CS"/>
</dbReference>
<feature type="domain" description="EGF-like" evidence="13">
    <location>
        <begin position="2177"/>
        <end position="2215"/>
    </location>
</feature>
<name>A0AAE1FLP3_PETCI</name>
<dbReference type="InterPro" id="IPR006605">
    <property type="entry name" value="G2_nidogen/fibulin_G2F"/>
</dbReference>
<dbReference type="SMART" id="SM00682">
    <property type="entry name" value="G2F"/>
    <property type="match status" value="1"/>
</dbReference>
<dbReference type="Pfam" id="PF07645">
    <property type="entry name" value="EGF_CA"/>
    <property type="match status" value="7"/>
</dbReference>
<feature type="domain" description="EGF-like" evidence="13">
    <location>
        <begin position="2093"/>
        <end position="2132"/>
    </location>
</feature>
<dbReference type="Gene3D" id="2.20.100.10">
    <property type="entry name" value="Thrombospondin type-1 (TSP1) repeat"/>
    <property type="match status" value="6"/>
</dbReference>
<dbReference type="FunFam" id="2.10.25.10:FF:000352">
    <property type="entry name" value="Hemicentin 1"/>
    <property type="match status" value="1"/>
</dbReference>
<dbReference type="SMART" id="SM00408">
    <property type="entry name" value="IGc2"/>
    <property type="match status" value="14"/>
</dbReference>
<feature type="domain" description="Ig-like" evidence="14">
    <location>
        <begin position="942"/>
        <end position="1030"/>
    </location>
</feature>
<evidence type="ECO:0000256" key="11">
    <source>
        <dbReference type="PROSITE-ProRule" id="PRU00076"/>
    </source>
</evidence>
<proteinExistence type="predicted"/>
<dbReference type="PROSITE" id="PS50993">
    <property type="entry name" value="NIDOGEN_G2"/>
    <property type="match status" value="1"/>
</dbReference>
<evidence type="ECO:0000256" key="9">
    <source>
        <dbReference type="ARBA" id="ARBA00023180"/>
    </source>
</evidence>
<dbReference type="InterPro" id="IPR049883">
    <property type="entry name" value="NOTCH1_EGF-like"/>
</dbReference>
<dbReference type="Gene3D" id="2.10.25.10">
    <property type="entry name" value="Laminin"/>
    <property type="match status" value="9"/>
</dbReference>
<evidence type="ECO:0000256" key="8">
    <source>
        <dbReference type="ARBA" id="ARBA00023157"/>
    </source>
</evidence>
<dbReference type="FunFam" id="2.20.100.10:FF:000001">
    <property type="entry name" value="semaphorin-5A isoform X1"/>
    <property type="match status" value="4"/>
</dbReference>
<dbReference type="PROSITE" id="PS50026">
    <property type="entry name" value="EGF_3"/>
    <property type="match status" value="6"/>
</dbReference>
<dbReference type="CDD" id="cd00054">
    <property type="entry name" value="EGF_CA"/>
    <property type="match status" value="9"/>
</dbReference>
<dbReference type="SUPFAM" id="SSF54511">
    <property type="entry name" value="GFP-like"/>
    <property type="match status" value="1"/>
</dbReference>
<evidence type="ECO:0000256" key="4">
    <source>
        <dbReference type="ARBA" id="ARBA00022536"/>
    </source>
</evidence>
<dbReference type="InterPro" id="IPR000152">
    <property type="entry name" value="EGF-type_Asp/Asn_hydroxyl_site"/>
</dbReference>
<dbReference type="FunFam" id="2.20.100.10:FF:000007">
    <property type="entry name" value="Thrombospondin 1"/>
    <property type="match status" value="2"/>
</dbReference>
<dbReference type="Gene3D" id="2.60.40.10">
    <property type="entry name" value="Immunoglobulins"/>
    <property type="match status" value="14"/>
</dbReference>
<dbReference type="GO" id="GO:0048468">
    <property type="term" value="P:cell development"/>
    <property type="evidence" value="ECO:0007669"/>
    <property type="project" value="UniProtKB-ARBA"/>
</dbReference>
<dbReference type="CDD" id="cd00096">
    <property type="entry name" value="Ig"/>
    <property type="match status" value="3"/>
</dbReference>
<dbReference type="FunFam" id="2.60.40.10:FF:000130">
    <property type="entry name" value="Hemicentin 1"/>
    <property type="match status" value="1"/>
</dbReference>
<dbReference type="FunFam" id="2.60.40.10:FF:000186">
    <property type="entry name" value="Hemicentin 1"/>
    <property type="match status" value="1"/>
</dbReference>
<dbReference type="InterPro" id="IPR026823">
    <property type="entry name" value="cEGF"/>
</dbReference>